<dbReference type="PANTHER" id="PTHR22600">
    <property type="entry name" value="BETA-HEXOSAMINIDASE"/>
    <property type="match status" value="1"/>
</dbReference>
<dbReference type="EC" id="3.2.1.52" evidence="3"/>
<dbReference type="InterPro" id="IPR017853">
    <property type="entry name" value="GH"/>
</dbReference>
<evidence type="ECO:0000259" key="11">
    <source>
        <dbReference type="Pfam" id="PF00728"/>
    </source>
</evidence>
<dbReference type="Gene3D" id="3.30.379.10">
    <property type="entry name" value="Chitobiase/beta-hexosaminidase domain 2-like"/>
    <property type="match status" value="1"/>
</dbReference>
<dbReference type="FunFam" id="3.20.20.80:FF:000063">
    <property type="entry name" value="Beta-hexosaminidase"/>
    <property type="match status" value="1"/>
</dbReference>
<dbReference type="Gene3D" id="3.20.20.80">
    <property type="entry name" value="Glycosidases"/>
    <property type="match status" value="1"/>
</dbReference>
<evidence type="ECO:0000256" key="3">
    <source>
        <dbReference type="ARBA" id="ARBA00012663"/>
    </source>
</evidence>
<sequence>MKSIIIISIFVTLAVASPQGRTSKTYVPSEYERHQNEAARYQFSSNIDDHISDLTHQRSEERDGLSVKGMYSYSDGYYKRTVHYVADDKGYRVLSALKSPWRYECVEGYCQKRPITNETENTALSLPACRIFCADAAAIWPKPTGDLSVGNFLTAININSIDILGAKSESPIFSLVRGASKIFRKQIEVLVPRNVVPKGGKSLVVTLDIKNSNIDQFSLDLDESYTLKVSESSDGRVQALVTAPNFFGARHGLETLNQLIIFDDLRDELQIARDVLITDKPAYHYRGILLDTSRNFITVESIKKTLTAMGAAKLNTFHWHITDSHSFPYVSKSRPELSKYGAYSANKVYTAQDVQEIIQYGKERGVRVLPEFDAPAHVGEGWQNTNLVTCFNWQPWQDYCVEPPCGQFDVTKPELYDVIADIYNDMFDQFQPDIFHMGGDEVNFNCWNNTKSIVEWMAKKGWGRTEADFIKLWDHFQSQALEKVYKKAGKTIPVIMWTSHLTHKEYLLEYLPKDKYIVQIWTTGHDEIVKNLLKNDYKVILSNYDALYLDCGFAGWVTDGNNWCSPYIGWQKVYENTPLKIAGEKRKLVLGAEATFWTEQADSTSLDSRLWPRASAMAEVLWSEPETTWRKAETRFLIHRERLVKLGVNADALEPEWCMQYEENCPIGGKFNSHNKP</sequence>
<protein>
    <recommendedName>
        <fullName evidence="3">beta-N-acetylhexosaminidase</fullName>
        <ecNumber evidence="3">3.2.1.52</ecNumber>
    </recommendedName>
</protein>
<dbReference type="InterPro" id="IPR029019">
    <property type="entry name" value="HEX_eukaryotic_N"/>
</dbReference>
<dbReference type="RefSeq" id="XP_030762377.1">
    <property type="nucleotide sequence ID" value="XM_030906517.1"/>
</dbReference>
<dbReference type="OrthoDB" id="428480at2759"/>
<evidence type="ECO:0000313" key="14">
    <source>
        <dbReference type="RefSeq" id="XP_030762377.1"/>
    </source>
</evidence>
<dbReference type="GO" id="GO:0030203">
    <property type="term" value="P:glycosaminoglycan metabolic process"/>
    <property type="evidence" value="ECO:0007669"/>
    <property type="project" value="TreeGrafter"/>
</dbReference>
<dbReference type="InterPro" id="IPR000618">
    <property type="entry name" value="Insect_cuticle"/>
</dbReference>
<feature type="signal peptide" evidence="10">
    <location>
        <begin position="1"/>
        <end position="16"/>
    </location>
</feature>
<keyword evidence="5" id="KW-0378">Hydrolase</keyword>
<dbReference type="GO" id="GO:0042302">
    <property type="term" value="F:structural constituent of cuticle"/>
    <property type="evidence" value="ECO:0007669"/>
    <property type="project" value="UniProtKB-UniRule"/>
</dbReference>
<evidence type="ECO:0000256" key="5">
    <source>
        <dbReference type="ARBA" id="ARBA00022801"/>
    </source>
</evidence>
<keyword evidence="13" id="KW-1185">Reference proteome</keyword>
<dbReference type="Pfam" id="PF00728">
    <property type="entry name" value="Glyco_hydro_20"/>
    <property type="match status" value="1"/>
</dbReference>
<feature type="domain" description="Glycoside hydrolase family 20 catalytic" evidence="11">
    <location>
        <begin position="283"/>
        <end position="624"/>
    </location>
</feature>
<dbReference type="InterPro" id="IPR025705">
    <property type="entry name" value="Beta_hexosaminidase_sua/sub"/>
</dbReference>
<evidence type="ECO:0000256" key="1">
    <source>
        <dbReference type="ARBA" id="ARBA00001231"/>
    </source>
</evidence>
<dbReference type="PANTHER" id="PTHR22600:SF26">
    <property type="entry name" value="BETA-N-ACETYLHEXOSAMINIDASE"/>
    <property type="match status" value="1"/>
</dbReference>
<evidence type="ECO:0000256" key="6">
    <source>
        <dbReference type="ARBA" id="ARBA00023180"/>
    </source>
</evidence>
<accession>A0A6J2YG27</accession>
<name>A0A6J2YG27_SITOR</name>
<evidence type="ECO:0000256" key="9">
    <source>
        <dbReference type="PROSITE-ProRule" id="PRU00497"/>
    </source>
</evidence>
<evidence type="ECO:0000313" key="13">
    <source>
        <dbReference type="Proteomes" id="UP000504635"/>
    </source>
</evidence>
<feature type="domain" description="Beta-hexosaminidase eukaryotic type N-terminal" evidence="12">
    <location>
        <begin position="202"/>
        <end position="259"/>
    </location>
</feature>
<dbReference type="Pfam" id="PF14845">
    <property type="entry name" value="Glycohydro_20b2"/>
    <property type="match status" value="1"/>
</dbReference>
<gene>
    <name evidence="14" type="primary">LOC115887172</name>
</gene>
<dbReference type="PROSITE" id="PS51155">
    <property type="entry name" value="CHIT_BIND_RR_2"/>
    <property type="match status" value="1"/>
</dbReference>
<dbReference type="Pfam" id="PF00379">
    <property type="entry name" value="Chitin_bind_4"/>
    <property type="match status" value="1"/>
</dbReference>
<dbReference type="GO" id="GO:0005886">
    <property type="term" value="C:plasma membrane"/>
    <property type="evidence" value="ECO:0007669"/>
    <property type="project" value="TreeGrafter"/>
</dbReference>
<comment type="catalytic activity">
    <reaction evidence="1">
        <text>Hydrolysis of terminal non-reducing N-acetyl-D-hexosamine residues in N-acetyl-beta-D-hexosaminides.</text>
        <dbReference type="EC" id="3.2.1.52"/>
    </reaction>
</comment>
<evidence type="ECO:0000256" key="4">
    <source>
        <dbReference type="ARBA" id="ARBA00022729"/>
    </source>
</evidence>
<dbReference type="CTD" id="38528"/>
<dbReference type="CDD" id="cd06562">
    <property type="entry name" value="GH20_HexA_HexB-like"/>
    <property type="match status" value="1"/>
</dbReference>
<keyword evidence="6" id="KW-0325">Glycoprotein</keyword>
<reference evidence="14" key="1">
    <citation type="submission" date="2025-08" db="UniProtKB">
        <authorList>
            <consortium name="RefSeq"/>
        </authorList>
    </citation>
    <scope>IDENTIFICATION</scope>
    <source>
        <tissue evidence="14">Gonads</tissue>
    </source>
</reference>
<evidence type="ECO:0000256" key="8">
    <source>
        <dbReference type="PIRSR" id="PIRSR625705-1"/>
    </source>
</evidence>
<dbReference type="PRINTS" id="PR00738">
    <property type="entry name" value="GLHYDRLASE20"/>
</dbReference>
<dbReference type="InterPro" id="IPR029018">
    <property type="entry name" value="Hex-like_dom2"/>
</dbReference>
<dbReference type="SUPFAM" id="SSF51445">
    <property type="entry name" value="(Trans)glycosidases"/>
    <property type="match status" value="1"/>
</dbReference>
<evidence type="ECO:0000259" key="12">
    <source>
        <dbReference type="Pfam" id="PF14845"/>
    </source>
</evidence>
<organism evidence="13 14">
    <name type="scientific">Sitophilus oryzae</name>
    <name type="common">Rice weevil</name>
    <name type="synonym">Curculio oryzae</name>
    <dbReference type="NCBI Taxonomy" id="7048"/>
    <lineage>
        <taxon>Eukaryota</taxon>
        <taxon>Metazoa</taxon>
        <taxon>Ecdysozoa</taxon>
        <taxon>Arthropoda</taxon>
        <taxon>Hexapoda</taxon>
        <taxon>Insecta</taxon>
        <taxon>Pterygota</taxon>
        <taxon>Neoptera</taxon>
        <taxon>Endopterygota</taxon>
        <taxon>Coleoptera</taxon>
        <taxon>Polyphaga</taxon>
        <taxon>Cucujiformia</taxon>
        <taxon>Curculionidae</taxon>
        <taxon>Dryophthorinae</taxon>
        <taxon>Sitophilus</taxon>
    </lineage>
</organism>
<dbReference type="InterPro" id="IPR015883">
    <property type="entry name" value="Glyco_hydro_20_cat"/>
</dbReference>
<evidence type="ECO:0000256" key="10">
    <source>
        <dbReference type="SAM" id="SignalP"/>
    </source>
</evidence>
<dbReference type="FunCoup" id="A0A6J2YG27">
    <property type="interactions" value="448"/>
</dbReference>
<dbReference type="Proteomes" id="UP000504635">
    <property type="component" value="Unplaced"/>
</dbReference>
<feature type="chain" id="PRO_5027033584" description="beta-N-acetylhexosaminidase" evidence="10">
    <location>
        <begin position="17"/>
        <end position="677"/>
    </location>
</feature>
<keyword evidence="9" id="KW-0193">Cuticle</keyword>
<dbReference type="InParanoid" id="A0A6J2YG27"/>
<dbReference type="GO" id="GO:0005975">
    <property type="term" value="P:carbohydrate metabolic process"/>
    <property type="evidence" value="ECO:0007669"/>
    <property type="project" value="InterPro"/>
</dbReference>
<comment type="similarity">
    <text evidence="2">Belongs to the glycosyl hydrolase 20 family.</text>
</comment>
<dbReference type="GO" id="GO:0016231">
    <property type="term" value="F:beta-N-acetylglucosaminidase activity"/>
    <property type="evidence" value="ECO:0007669"/>
    <property type="project" value="TreeGrafter"/>
</dbReference>
<dbReference type="GeneID" id="115887172"/>
<proteinExistence type="inferred from homology"/>
<dbReference type="SUPFAM" id="SSF55545">
    <property type="entry name" value="beta-N-acetylhexosaminidase-like domain"/>
    <property type="match status" value="1"/>
</dbReference>
<keyword evidence="7" id="KW-0326">Glycosidase</keyword>
<dbReference type="KEGG" id="soy:115887172"/>
<evidence type="ECO:0000256" key="7">
    <source>
        <dbReference type="ARBA" id="ARBA00023295"/>
    </source>
</evidence>
<evidence type="ECO:0000256" key="2">
    <source>
        <dbReference type="ARBA" id="ARBA00006285"/>
    </source>
</evidence>
<keyword evidence="4 10" id="KW-0732">Signal</keyword>
<feature type="active site" description="Proton donor" evidence="8">
    <location>
        <position position="441"/>
    </location>
</feature>
<dbReference type="AlphaFoldDB" id="A0A6J2YG27"/>